<keyword evidence="1" id="KW-0812">Transmembrane</keyword>
<sequence length="53" mass="5920">MHSFGRSLLKWIIGGMIIGFLYGITHHGVSTINATIGAGIFAFIARWFLTMFF</sequence>
<dbReference type="AlphaFoldDB" id="A0A4R1PVN0"/>
<evidence type="ECO:0000256" key="1">
    <source>
        <dbReference type="SAM" id="Phobius"/>
    </source>
</evidence>
<dbReference type="RefSeq" id="WP_165898922.1">
    <property type="nucleotide sequence ID" value="NZ_SLUI01000009.1"/>
</dbReference>
<feature type="transmembrane region" description="Helical" evidence="1">
    <location>
        <begin position="31"/>
        <end position="49"/>
    </location>
</feature>
<feature type="transmembrane region" description="Helical" evidence="1">
    <location>
        <begin position="7"/>
        <end position="25"/>
    </location>
</feature>
<organism evidence="2 3">
    <name type="scientific">Anaerospora hongkongensis</name>
    <dbReference type="NCBI Taxonomy" id="244830"/>
    <lineage>
        <taxon>Bacteria</taxon>
        <taxon>Bacillati</taxon>
        <taxon>Bacillota</taxon>
        <taxon>Negativicutes</taxon>
        <taxon>Selenomonadales</taxon>
        <taxon>Sporomusaceae</taxon>
        <taxon>Anaerospora</taxon>
    </lineage>
</organism>
<evidence type="ECO:0000313" key="3">
    <source>
        <dbReference type="Proteomes" id="UP000295063"/>
    </source>
</evidence>
<reference evidence="2 3" key="1">
    <citation type="submission" date="2019-03" db="EMBL/GenBank/DDBJ databases">
        <title>Genomic Encyclopedia of Type Strains, Phase IV (KMG-IV): sequencing the most valuable type-strain genomes for metagenomic binning, comparative biology and taxonomic classification.</title>
        <authorList>
            <person name="Goeker M."/>
        </authorList>
    </citation>
    <scope>NUCLEOTIDE SEQUENCE [LARGE SCALE GENOMIC DNA]</scope>
    <source>
        <strain evidence="2 3">DSM 15969</strain>
    </source>
</reference>
<protein>
    <submittedName>
        <fullName evidence="2">Uncharacterized protein</fullName>
    </submittedName>
</protein>
<accession>A0A4R1PVN0</accession>
<keyword evidence="1" id="KW-1133">Transmembrane helix</keyword>
<keyword evidence="3" id="KW-1185">Reference proteome</keyword>
<dbReference type="EMBL" id="SLUI01000009">
    <property type="protein sequence ID" value="TCL36249.1"/>
    <property type="molecule type" value="Genomic_DNA"/>
</dbReference>
<name>A0A4R1PVN0_9FIRM</name>
<proteinExistence type="predicted"/>
<keyword evidence="1" id="KW-0472">Membrane</keyword>
<evidence type="ECO:0000313" key="2">
    <source>
        <dbReference type="EMBL" id="TCL36249.1"/>
    </source>
</evidence>
<comment type="caution">
    <text evidence="2">The sequence shown here is derived from an EMBL/GenBank/DDBJ whole genome shotgun (WGS) entry which is preliminary data.</text>
</comment>
<gene>
    <name evidence="2" type="ORF">EV210_109199</name>
</gene>
<dbReference type="Proteomes" id="UP000295063">
    <property type="component" value="Unassembled WGS sequence"/>
</dbReference>